<comment type="caution">
    <text evidence="13">The sequence shown here is derived from an EMBL/GenBank/DDBJ whole genome shotgun (WGS) entry which is preliminary data.</text>
</comment>
<evidence type="ECO:0000256" key="4">
    <source>
        <dbReference type="ARBA" id="ARBA00022598"/>
    </source>
</evidence>
<dbReference type="FunFam" id="3.30.300.10:FF:000002">
    <property type="entry name" value="GMP synthase [glutamine-hydrolyzing]"/>
    <property type="match status" value="1"/>
</dbReference>
<dbReference type="PANTHER" id="PTHR11922:SF2">
    <property type="entry name" value="GMP SYNTHASE [GLUTAMINE-HYDROLYZING]"/>
    <property type="match status" value="1"/>
</dbReference>
<keyword evidence="9" id="KW-0315">Glutamine amidotransferase</keyword>
<dbReference type="PRINTS" id="PR00096">
    <property type="entry name" value="GATASE"/>
</dbReference>
<dbReference type="InterPro" id="IPR017926">
    <property type="entry name" value="GATASE"/>
</dbReference>
<evidence type="ECO:0000256" key="2">
    <source>
        <dbReference type="ARBA" id="ARBA00012746"/>
    </source>
</evidence>
<reference evidence="13 14" key="1">
    <citation type="submission" date="2024-03" db="EMBL/GenBank/DDBJ databases">
        <title>The Acrasis kona genome and developmental transcriptomes reveal deep origins of eukaryotic multicellular pathways.</title>
        <authorList>
            <person name="Sheikh S."/>
            <person name="Fu C.-J."/>
            <person name="Brown M.W."/>
            <person name="Baldauf S.L."/>
        </authorList>
    </citation>
    <scope>NUCLEOTIDE SEQUENCE [LARGE SCALE GENOMIC DNA]</scope>
    <source>
        <strain evidence="13 14">ATCC MYA-3509</strain>
    </source>
</reference>
<dbReference type="GO" id="GO:0005829">
    <property type="term" value="C:cytosol"/>
    <property type="evidence" value="ECO:0007669"/>
    <property type="project" value="TreeGrafter"/>
</dbReference>
<dbReference type="Gene3D" id="3.40.50.880">
    <property type="match status" value="1"/>
</dbReference>
<dbReference type="InterPro" id="IPR022955">
    <property type="entry name" value="GMP_synthase"/>
</dbReference>
<dbReference type="Gene3D" id="3.30.300.10">
    <property type="match status" value="1"/>
</dbReference>
<dbReference type="Pfam" id="PF00958">
    <property type="entry name" value="GMP_synt_C"/>
    <property type="match status" value="1"/>
</dbReference>
<dbReference type="EC" id="6.3.5.2" evidence="2"/>
<dbReference type="CDD" id="cd01997">
    <property type="entry name" value="GMP_synthase_C"/>
    <property type="match status" value="1"/>
</dbReference>
<keyword evidence="14" id="KW-1185">Reference proteome</keyword>
<evidence type="ECO:0000313" key="14">
    <source>
        <dbReference type="Proteomes" id="UP001431209"/>
    </source>
</evidence>
<dbReference type="Pfam" id="PF00117">
    <property type="entry name" value="GATase"/>
    <property type="match status" value="1"/>
</dbReference>
<dbReference type="InterPro" id="IPR022310">
    <property type="entry name" value="NAD/GMP_synthase"/>
</dbReference>
<protein>
    <recommendedName>
        <fullName evidence="3">GMP synthase [glutamine-hydrolyzing]</fullName>
        <ecNumber evidence="2">6.3.5.2</ecNumber>
    </recommendedName>
    <alternativeName>
        <fullName evidence="10">Glutamine amidotransferase</fullName>
    </alternativeName>
</protein>
<dbReference type="HAMAP" id="MF_00344">
    <property type="entry name" value="GMP_synthase"/>
    <property type="match status" value="1"/>
</dbReference>
<feature type="binding site" evidence="11">
    <location>
        <begin position="246"/>
        <end position="252"/>
    </location>
    <ligand>
        <name>ATP</name>
        <dbReference type="ChEBI" id="CHEBI:30616"/>
    </ligand>
</feature>
<dbReference type="PROSITE" id="PS51553">
    <property type="entry name" value="GMPS_ATP_PPASE"/>
    <property type="match status" value="1"/>
</dbReference>
<dbReference type="InterPro" id="IPR014729">
    <property type="entry name" value="Rossmann-like_a/b/a_fold"/>
</dbReference>
<comment type="pathway">
    <text evidence="1">Purine metabolism; GMP biosynthesis; GMP from XMP (L-Gln route): step 1/1.</text>
</comment>
<evidence type="ECO:0000256" key="3">
    <source>
        <dbReference type="ARBA" id="ARBA00021562"/>
    </source>
</evidence>
<proteinExistence type="inferred from homology"/>
<dbReference type="SUPFAM" id="SSF52402">
    <property type="entry name" value="Adenine nucleotide alpha hydrolases-like"/>
    <property type="match status" value="1"/>
</dbReference>
<dbReference type="NCBIfam" id="TIGR00888">
    <property type="entry name" value="guaA_Nterm"/>
    <property type="match status" value="1"/>
</dbReference>
<evidence type="ECO:0000256" key="8">
    <source>
        <dbReference type="ARBA" id="ARBA00022840"/>
    </source>
</evidence>
<dbReference type="InterPro" id="IPR029062">
    <property type="entry name" value="Class_I_gatase-like"/>
</dbReference>
<keyword evidence="7 11" id="KW-0658">Purine biosynthesis</keyword>
<dbReference type="NCBIfam" id="TIGR00884">
    <property type="entry name" value="guaA_Cterm"/>
    <property type="match status" value="1"/>
</dbReference>
<keyword evidence="6 11" id="KW-0332">GMP biosynthesis</keyword>
<dbReference type="SUPFAM" id="SSF52317">
    <property type="entry name" value="Class I glutamine amidotransferase-like"/>
    <property type="match status" value="1"/>
</dbReference>
<feature type="domain" description="GMPS ATP-PPase" evidence="12">
    <location>
        <begin position="218"/>
        <end position="417"/>
    </location>
</feature>
<dbReference type="PANTHER" id="PTHR11922">
    <property type="entry name" value="GMP SYNTHASE-RELATED"/>
    <property type="match status" value="1"/>
</dbReference>
<evidence type="ECO:0000256" key="1">
    <source>
        <dbReference type="ARBA" id="ARBA00005153"/>
    </source>
</evidence>
<dbReference type="NCBIfam" id="NF000848">
    <property type="entry name" value="PRK00074.1"/>
    <property type="match status" value="1"/>
</dbReference>
<dbReference type="SUPFAM" id="SSF54810">
    <property type="entry name" value="GMP synthetase C-terminal dimerisation domain"/>
    <property type="match status" value="1"/>
</dbReference>
<dbReference type="CDD" id="cd01742">
    <property type="entry name" value="GATase1_GMP_Synthase"/>
    <property type="match status" value="1"/>
</dbReference>
<evidence type="ECO:0000259" key="12">
    <source>
        <dbReference type="PROSITE" id="PS51553"/>
    </source>
</evidence>
<keyword evidence="4" id="KW-0436">Ligase</keyword>
<keyword evidence="8 11" id="KW-0067">ATP-binding</keyword>
<evidence type="ECO:0000256" key="10">
    <source>
        <dbReference type="ARBA" id="ARBA00031356"/>
    </source>
</evidence>
<evidence type="ECO:0000256" key="6">
    <source>
        <dbReference type="ARBA" id="ARBA00022749"/>
    </source>
</evidence>
<dbReference type="PROSITE" id="PS51273">
    <property type="entry name" value="GATASE_TYPE_1"/>
    <property type="match status" value="1"/>
</dbReference>
<dbReference type="InterPro" id="IPR025777">
    <property type="entry name" value="GMPS_ATP_PPase_dom"/>
</dbReference>
<dbReference type="Pfam" id="PF02540">
    <property type="entry name" value="NAD_synthase"/>
    <property type="match status" value="1"/>
</dbReference>
<accession>A0AAW2Z283</accession>
<dbReference type="Gene3D" id="3.40.50.620">
    <property type="entry name" value="HUPs"/>
    <property type="match status" value="1"/>
</dbReference>
<keyword evidence="5 11" id="KW-0547">Nucleotide-binding</keyword>
<dbReference type="GO" id="GO:0005524">
    <property type="term" value="F:ATP binding"/>
    <property type="evidence" value="ECO:0007669"/>
    <property type="project" value="UniProtKB-UniRule"/>
</dbReference>
<evidence type="ECO:0000256" key="11">
    <source>
        <dbReference type="PROSITE-ProRule" id="PRU00886"/>
    </source>
</evidence>
<dbReference type="GO" id="GO:0003921">
    <property type="term" value="F:GMP synthase activity"/>
    <property type="evidence" value="ECO:0007669"/>
    <property type="project" value="InterPro"/>
</dbReference>
<dbReference type="EMBL" id="JAOPGA020001001">
    <property type="protein sequence ID" value="KAL0483911.1"/>
    <property type="molecule type" value="Genomic_DNA"/>
</dbReference>
<dbReference type="Proteomes" id="UP001431209">
    <property type="component" value="Unassembled WGS sequence"/>
</dbReference>
<gene>
    <name evidence="13" type="ORF">AKO1_004504</name>
</gene>
<evidence type="ECO:0000313" key="13">
    <source>
        <dbReference type="EMBL" id="KAL0483911.1"/>
    </source>
</evidence>
<organism evidence="13 14">
    <name type="scientific">Acrasis kona</name>
    <dbReference type="NCBI Taxonomy" id="1008807"/>
    <lineage>
        <taxon>Eukaryota</taxon>
        <taxon>Discoba</taxon>
        <taxon>Heterolobosea</taxon>
        <taxon>Tetramitia</taxon>
        <taxon>Eutetramitia</taxon>
        <taxon>Acrasidae</taxon>
        <taxon>Acrasis</taxon>
    </lineage>
</organism>
<sequence length="542" mass="60749">MSIVILNFGSQFAHLIARRVRELSVHSEIVPYDMKLDVMLEKFPNVRGIILSGGPESTHQPDAPFPDKSYFEASTVSGRTLPILGICYGMQLIATHIGAHVGRLDAPSDQEITDHLKGMEYGKAELTFAQHGDGGRLLKGLCSKPNEVVWMSHGDSVSKLPEKAVITSTTTSCHVASFEIASEDKYAVQFHPEVAHTISGSTIMSNFVFDICKCEKDWSIQDLAKDLVNSLREEVGPSECVIMGVSGGVDSTVASTLLIEALGPERVHCVFVDHGLLRKNERQQVIQYFEHDLKFSNFHLCDASDLFLSRLKGVTDPEEKRKIIGHSFIESFDKEVENILTKHKDIQIAWLGQGTIYPDRIESAQPSKSAHKIKSHHNLTLPASMKLKVVEPLKELYKDEVRRLGLQIGVPKDLIDRHPFPGPGLAIRILGEIDHEKVKILQESDYLFIQELRNWKLYDQVWQAFAALIPVRTVGVMGDARTYDFIITLRAVTSVDGMTADWAKLPYEFLEHISTQIINRVKGVNRVLYDVSQKPPSTIEYE</sequence>
<evidence type="ECO:0000256" key="7">
    <source>
        <dbReference type="ARBA" id="ARBA00022755"/>
    </source>
</evidence>
<dbReference type="InterPro" id="IPR001674">
    <property type="entry name" value="GMP_synth_C"/>
</dbReference>
<evidence type="ECO:0000256" key="9">
    <source>
        <dbReference type="ARBA" id="ARBA00022962"/>
    </source>
</evidence>
<evidence type="ECO:0000256" key="5">
    <source>
        <dbReference type="ARBA" id="ARBA00022741"/>
    </source>
</evidence>
<name>A0AAW2Z283_9EUKA</name>
<dbReference type="InterPro" id="IPR004739">
    <property type="entry name" value="GMP_synth_GATase"/>
</dbReference>
<dbReference type="AlphaFoldDB" id="A0AAW2Z283"/>